<dbReference type="AlphaFoldDB" id="A0A7U2F441"/>
<evidence type="ECO:0000313" key="2">
    <source>
        <dbReference type="EMBL" id="QRC98334.1"/>
    </source>
</evidence>
<sequence>MHLMLGKLSYCNTLQPTSALPRASRASWIRAPLQRREARSGTGRNCTSISGRRPTPAENSLSPPSSRRPAQQIQSGCRPSRLF</sequence>
<dbReference type="Proteomes" id="UP000663193">
    <property type="component" value="Chromosome 8"/>
</dbReference>
<name>A0A7U2F441_PHANO</name>
<dbReference type="VEuPathDB" id="FungiDB:JI435_044080"/>
<feature type="compositionally biased region" description="Polar residues" evidence="1">
    <location>
        <begin position="57"/>
        <end position="77"/>
    </location>
</feature>
<reference evidence="3" key="1">
    <citation type="journal article" date="2021" name="BMC Genomics">
        <title>Chromosome-level genome assembly and manually-curated proteome of model necrotroph Parastagonospora nodorum Sn15 reveals a genome-wide trove of candidate effector homologs, and redundancy of virulence-related functions within an accessory chromosome.</title>
        <authorList>
            <person name="Bertazzoni S."/>
            <person name="Jones D.A.B."/>
            <person name="Phan H.T."/>
            <person name="Tan K.-C."/>
            <person name="Hane J.K."/>
        </authorList>
    </citation>
    <scope>NUCLEOTIDE SEQUENCE [LARGE SCALE GENOMIC DNA]</scope>
    <source>
        <strain evidence="3">SN15 / ATCC MYA-4574 / FGSC 10173)</strain>
    </source>
</reference>
<organism evidence="2 3">
    <name type="scientific">Phaeosphaeria nodorum (strain SN15 / ATCC MYA-4574 / FGSC 10173)</name>
    <name type="common">Glume blotch fungus</name>
    <name type="synonym">Parastagonospora nodorum</name>
    <dbReference type="NCBI Taxonomy" id="321614"/>
    <lineage>
        <taxon>Eukaryota</taxon>
        <taxon>Fungi</taxon>
        <taxon>Dikarya</taxon>
        <taxon>Ascomycota</taxon>
        <taxon>Pezizomycotina</taxon>
        <taxon>Dothideomycetes</taxon>
        <taxon>Pleosporomycetidae</taxon>
        <taxon>Pleosporales</taxon>
        <taxon>Pleosporineae</taxon>
        <taxon>Phaeosphaeriaceae</taxon>
        <taxon>Parastagonospora</taxon>
    </lineage>
</organism>
<proteinExistence type="predicted"/>
<protein>
    <submittedName>
        <fullName evidence="2">Uncharacterized protein</fullName>
    </submittedName>
</protein>
<evidence type="ECO:0000256" key="1">
    <source>
        <dbReference type="SAM" id="MobiDB-lite"/>
    </source>
</evidence>
<feature type="region of interest" description="Disordered" evidence="1">
    <location>
        <begin position="31"/>
        <end position="83"/>
    </location>
</feature>
<keyword evidence="3" id="KW-1185">Reference proteome</keyword>
<evidence type="ECO:0000313" key="3">
    <source>
        <dbReference type="Proteomes" id="UP000663193"/>
    </source>
</evidence>
<gene>
    <name evidence="2" type="ORF">JI435_044080</name>
</gene>
<accession>A0A7U2F441</accession>
<dbReference type="EMBL" id="CP069030">
    <property type="protein sequence ID" value="QRC98334.1"/>
    <property type="molecule type" value="Genomic_DNA"/>
</dbReference>